<feature type="domain" description="HTH CENPB-type" evidence="2">
    <location>
        <begin position="82"/>
        <end position="154"/>
    </location>
</feature>
<gene>
    <name evidence="3" type="ORF">FA15DRAFT_599651</name>
</gene>
<keyword evidence="1" id="KW-0238">DNA-binding</keyword>
<dbReference type="InterPro" id="IPR006600">
    <property type="entry name" value="HTH_CenpB_DNA-bd_dom"/>
</dbReference>
<keyword evidence="4" id="KW-1185">Reference proteome</keyword>
<evidence type="ECO:0000313" key="4">
    <source>
        <dbReference type="Proteomes" id="UP000307440"/>
    </source>
</evidence>
<dbReference type="GO" id="GO:0003677">
    <property type="term" value="F:DNA binding"/>
    <property type="evidence" value="ECO:0007669"/>
    <property type="project" value="UniProtKB-KW"/>
</dbReference>
<evidence type="ECO:0000259" key="2">
    <source>
        <dbReference type="PROSITE" id="PS51253"/>
    </source>
</evidence>
<protein>
    <recommendedName>
        <fullName evidence="2">HTH CENPB-type domain-containing protein</fullName>
    </recommendedName>
</protein>
<reference evidence="3 4" key="1">
    <citation type="journal article" date="2019" name="Nat. Ecol. Evol.">
        <title>Megaphylogeny resolves global patterns of mushroom evolution.</title>
        <authorList>
            <person name="Varga T."/>
            <person name="Krizsan K."/>
            <person name="Foldi C."/>
            <person name="Dima B."/>
            <person name="Sanchez-Garcia M."/>
            <person name="Sanchez-Ramirez S."/>
            <person name="Szollosi G.J."/>
            <person name="Szarkandi J.G."/>
            <person name="Papp V."/>
            <person name="Albert L."/>
            <person name="Andreopoulos W."/>
            <person name="Angelini C."/>
            <person name="Antonin V."/>
            <person name="Barry K.W."/>
            <person name="Bougher N.L."/>
            <person name="Buchanan P."/>
            <person name="Buyck B."/>
            <person name="Bense V."/>
            <person name="Catcheside P."/>
            <person name="Chovatia M."/>
            <person name="Cooper J."/>
            <person name="Damon W."/>
            <person name="Desjardin D."/>
            <person name="Finy P."/>
            <person name="Geml J."/>
            <person name="Haridas S."/>
            <person name="Hughes K."/>
            <person name="Justo A."/>
            <person name="Karasinski D."/>
            <person name="Kautmanova I."/>
            <person name="Kiss B."/>
            <person name="Kocsube S."/>
            <person name="Kotiranta H."/>
            <person name="LaButti K.M."/>
            <person name="Lechner B.E."/>
            <person name="Liimatainen K."/>
            <person name="Lipzen A."/>
            <person name="Lukacs Z."/>
            <person name="Mihaltcheva S."/>
            <person name="Morgado L.N."/>
            <person name="Niskanen T."/>
            <person name="Noordeloos M.E."/>
            <person name="Ohm R.A."/>
            <person name="Ortiz-Santana B."/>
            <person name="Ovrebo C."/>
            <person name="Racz N."/>
            <person name="Riley R."/>
            <person name="Savchenko A."/>
            <person name="Shiryaev A."/>
            <person name="Soop K."/>
            <person name="Spirin V."/>
            <person name="Szebenyi C."/>
            <person name="Tomsovsky M."/>
            <person name="Tulloss R.E."/>
            <person name="Uehling J."/>
            <person name="Grigoriev I.V."/>
            <person name="Vagvolgyi C."/>
            <person name="Papp T."/>
            <person name="Martin F.M."/>
            <person name="Miettinen O."/>
            <person name="Hibbett D.S."/>
            <person name="Nagy L.G."/>
        </authorList>
    </citation>
    <scope>NUCLEOTIDE SEQUENCE [LARGE SCALE GENOMIC DNA]</scope>
    <source>
        <strain evidence="3 4">CBS 121175</strain>
    </source>
</reference>
<evidence type="ECO:0000313" key="3">
    <source>
        <dbReference type="EMBL" id="TFK20460.1"/>
    </source>
</evidence>
<evidence type="ECO:0000256" key="1">
    <source>
        <dbReference type="ARBA" id="ARBA00023125"/>
    </source>
</evidence>
<dbReference type="AlphaFoldDB" id="A0A5C3KJS8"/>
<proteinExistence type="predicted"/>
<organism evidence="3 4">
    <name type="scientific">Coprinopsis marcescibilis</name>
    <name type="common">Agaric fungus</name>
    <name type="synonym">Psathyrella marcescibilis</name>
    <dbReference type="NCBI Taxonomy" id="230819"/>
    <lineage>
        <taxon>Eukaryota</taxon>
        <taxon>Fungi</taxon>
        <taxon>Dikarya</taxon>
        <taxon>Basidiomycota</taxon>
        <taxon>Agaricomycotina</taxon>
        <taxon>Agaricomycetes</taxon>
        <taxon>Agaricomycetidae</taxon>
        <taxon>Agaricales</taxon>
        <taxon>Agaricineae</taxon>
        <taxon>Psathyrellaceae</taxon>
        <taxon>Coprinopsis</taxon>
    </lineage>
</organism>
<dbReference type="STRING" id="230819.A0A5C3KJS8"/>
<dbReference type="OrthoDB" id="2668963at2759"/>
<sequence>MVAKAKSNSSKRRKHQTNLDDLIDQAAEAYKLELKKPPKGQRGARAVAKDFEKIYFENTGNQVKIHHTTLAARAAGQRSRTTIAQSQEWLLPEETTLIIDHIIQCANQGFPLSHRRLKENVNQILRARLDDDFADGGVGKRWTQRFVERHLDKL</sequence>
<dbReference type="PROSITE" id="PS51253">
    <property type="entry name" value="HTH_CENPB"/>
    <property type="match status" value="1"/>
</dbReference>
<feature type="non-terminal residue" evidence="3">
    <location>
        <position position="154"/>
    </location>
</feature>
<dbReference type="Pfam" id="PF03221">
    <property type="entry name" value="HTH_Tnp_Tc5"/>
    <property type="match status" value="1"/>
</dbReference>
<accession>A0A5C3KJS8</accession>
<name>A0A5C3KJS8_COPMA</name>
<dbReference type="Proteomes" id="UP000307440">
    <property type="component" value="Unassembled WGS sequence"/>
</dbReference>
<dbReference type="EMBL" id="ML210299">
    <property type="protein sequence ID" value="TFK20460.1"/>
    <property type="molecule type" value="Genomic_DNA"/>
</dbReference>